<feature type="transmembrane region" description="Helical" evidence="10">
    <location>
        <begin position="25"/>
        <end position="41"/>
    </location>
</feature>
<organism evidence="11 12">
    <name type="scientific">Varroa destructor</name>
    <name type="common">Honeybee mite</name>
    <dbReference type="NCBI Taxonomy" id="109461"/>
    <lineage>
        <taxon>Eukaryota</taxon>
        <taxon>Metazoa</taxon>
        <taxon>Ecdysozoa</taxon>
        <taxon>Arthropoda</taxon>
        <taxon>Chelicerata</taxon>
        <taxon>Arachnida</taxon>
        <taxon>Acari</taxon>
        <taxon>Parasitiformes</taxon>
        <taxon>Mesostigmata</taxon>
        <taxon>Gamasina</taxon>
        <taxon>Dermanyssoidea</taxon>
        <taxon>Varroidae</taxon>
        <taxon>Varroa</taxon>
    </lineage>
</organism>
<evidence type="ECO:0000256" key="7">
    <source>
        <dbReference type="ARBA" id="ARBA00023098"/>
    </source>
</evidence>
<dbReference type="EnsemblMetazoa" id="XM_022809711">
    <property type="protein sequence ID" value="XP_022665446"/>
    <property type="gene ID" value="LOC111252228"/>
</dbReference>
<evidence type="ECO:0000313" key="12">
    <source>
        <dbReference type="Proteomes" id="UP000594260"/>
    </source>
</evidence>
<dbReference type="KEGG" id="vde:111252228"/>
<dbReference type="PANTHER" id="PTHR11157:SF69">
    <property type="entry name" value="ELONGATION OF VERY LONG CHAIN FATTY ACIDS PROTEIN 7"/>
    <property type="match status" value="1"/>
</dbReference>
<dbReference type="GeneID" id="111252228"/>
<keyword evidence="5 10" id="KW-0276">Fatty acid metabolism</keyword>
<evidence type="ECO:0000256" key="4">
    <source>
        <dbReference type="ARBA" id="ARBA00022692"/>
    </source>
</evidence>
<evidence type="ECO:0000256" key="3">
    <source>
        <dbReference type="ARBA" id="ARBA00022679"/>
    </source>
</evidence>
<feature type="transmembrane region" description="Helical" evidence="10">
    <location>
        <begin position="193"/>
        <end position="215"/>
    </location>
</feature>
<feature type="transmembrane region" description="Helical" evidence="10">
    <location>
        <begin position="160"/>
        <end position="181"/>
    </location>
</feature>
<accession>A0A7M7KT23</accession>
<evidence type="ECO:0000313" key="11">
    <source>
        <dbReference type="EnsemblMetazoa" id="XP_022665446"/>
    </source>
</evidence>
<dbReference type="GO" id="GO:0034626">
    <property type="term" value="P:fatty acid elongation, polyunsaturated fatty acid"/>
    <property type="evidence" value="ECO:0007669"/>
    <property type="project" value="TreeGrafter"/>
</dbReference>
<evidence type="ECO:0000256" key="8">
    <source>
        <dbReference type="ARBA" id="ARBA00023136"/>
    </source>
</evidence>
<dbReference type="PANTHER" id="PTHR11157">
    <property type="entry name" value="FATTY ACID ACYL TRANSFERASE-RELATED"/>
    <property type="match status" value="1"/>
</dbReference>
<feature type="transmembrane region" description="Helical" evidence="10">
    <location>
        <begin position="53"/>
        <end position="73"/>
    </location>
</feature>
<evidence type="ECO:0000256" key="6">
    <source>
        <dbReference type="ARBA" id="ARBA00022989"/>
    </source>
</evidence>
<dbReference type="GO" id="GO:0019367">
    <property type="term" value="P:fatty acid elongation, saturated fatty acid"/>
    <property type="evidence" value="ECO:0007669"/>
    <property type="project" value="TreeGrafter"/>
</dbReference>
<evidence type="ECO:0000256" key="9">
    <source>
        <dbReference type="ARBA" id="ARBA00023160"/>
    </source>
</evidence>
<dbReference type="GO" id="GO:0034625">
    <property type="term" value="P:fatty acid elongation, monounsaturated fatty acid"/>
    <property type="evidence" value="ECO:0007669"/>
    <property type="project" value="TreeGrafter"/>
</dbReference>
<comment type="similarity">
    <text evidence="10">Belongs to the ELO family.</text>
</comment>
<comment type="subcellular location">
    <subcellularLocation>
        <location evidence="1">Membrane</location>
        <topology evidence="1">Multi-pass membrane protein</topology>
    </subcellularLocation>
</comment>
<dbReference type="GO" id="GO:0042761">
    <property type="term" value="P:very long-chain fatty acid biosynthetic process"/>
    <property type="evidence" value="ECO:0007669"/>
    <property type="project" value="TreeGrafter"/>
</dbReference>
<evidence type="ECO:0000256" key="1">
    <source>
        <dbReference type="ARBA" id="ARBA00004141"/>
    </source>
</evidence>
<sequence>MSLARYVPPQDARTADWLGHGNWRLLFYILGLYIGIVKVLLPQYMINRKEYKLLGVIRTYNFLLIIVNVFFLYNLGTKTYFGGGYSWFCQGLDRTNPDLSILRINYSYMFVRMFEFLDTVFFVLRKKYSQVTFLHVSHHCLAIILPWCGIQYGIDGQACLMVVFNMTEQILMYTYYFLSSFPFFRPYLGWKRYLTLFQIVQFAVIGIHMTLPLLYDCNYPILNSLTVVTAFVYFFLMFLVFYLSTYRKRSLSASKCSLELQEIDQSRKIT</sequence>
<keyword evidence="7 10" id="KW-0443">Lipid metabolism</keyword>
<dbReference type="OrthoDB" id="434092at2759"/>
<dbReference type="AlphaFoldDB" id="A0A7M7KT23"/>
<reference evidence="11" key="1">
    <citation type="submission" date="2021-01" db="UniProtKB">
        <authorList>
            <consortium name="EnsemblMetazoa"/>
        </authorList>
    </citation>
    <scope>IDENTIFICATION</scope>
</reference>
<dbReference type="GO" id="GO:0005789">
    <property type="term" value="C:endoplasmic reticulum membrane"/>
    <property type="evidence" value="ECO:0007669"/>
    <property type="project" value="TreeGrafter"/>
</dbReference>
<dbReference type="InParanoid" id="A0A7M7KT23"/>
<keyword evidence="3 10" id="KW-0808">Transferase</keyword>
<dbReference type="InterPro" id="IPR002076">
    <property type="entry name" value="ELO_fam"/>
</dbReference>
<feature type="transmembrane region" description="Helical" evidence="10">
    <location>
        <begin position="136"/>
        <end position="154"/>
    </location>
</feature>
<name>A0A7M7KT23_VARDE</name>
<keyword evidence="6 10" id="KW-1133">Transmembrane helix</keyword>
<dbReference type="Pfam" id="PF01151">
    <property type="entry name" value="ELO"/>
    <property type="match status" value="1"/>
</dbReference>
<dbReference type="GO" id="GO:0009922">
    <property type="term" value="F:fatty acid elongase activity"/>
    <property type="evidence" value="ECO:0007669"/>
    <property type="project" value="UniProtKB-EC"/>
</dbReference>
<feature type="transmembrane region" description="Helical" evidence="10">
    <location>
        <begin position="106"/>
        <end position="124"/>
    </location>
</feature>
<evidence type="ECO:0000256" key="5">
    <source>
        <dbReference type="ARBA" id="ARBA00022832"/>
    </source>
</evidence>
<proteinExistence type="inferred from homology"/>
<keyword evidence="12" id="KW-1185">Reference proteome</keyword>
<protein>
    <recommendedName>
        <fullName evidence="10">Elongation of very long chain fatty acids protein</fullName>
        <ecNumber evidence="10">2.3.1.199</ecNumber>
    </recommendedName>
    <alternativeName>
        <fullName evidence="10">Very-long-chain 3-oxoacyl-CoA synthase</fullName>
    </alternativeName>
</protein>
<dbReference type="EC" id="2.3.1.199" evidence="10"/>
<evidence type="ECO:0000256" key="2">
    <source>
        <dbReference type="ARBA" id="ARBA00022516"/>
    </source>
</evidence>
<keyword evidence="2 10" id="KW-0444">Lipid biosynthesis</keyword>
<dbReference type="RefSeq" id="XP_022665446.1">
    <property type="nucleotide sequence ID" value="XM_022809711.1"/>
</dbReference>
<feature type="transmembrane region" description="Helical" evidence="10">
    <location>
        <begin position="221"/>
        <end position="243"/>
    </location>
</feature>
<dbReference type="Proteomes" id="UP000594260">
    <property type="component" value="Unplaced"/>
</dbReference>
<keyword evidence="8 10" id="KW-0472">Membrane</keyword>
<dbReference type="GO" id="GO:0030148">
    <property type="term" value="P:sphingolipid biosynthetic process"/>
    <property type="evidence" value="ECO:0007669"/>
    <property type="project" value="TreeGrafter"/>
</dbReference>
<evidence type="ECO:0000256" key="10">
    <source>
        <dbReference type="RuleBase" id="RU361115"/>
    </source>
</evidence>
<comment type="catalytic activity">
    <reaction evidence="10">
        <text>a very-long-chain acyl-CoA + malonyl-CoA + H(+) = a very-long-chain 3-oxoacyl-CoA + CO2 + CoA</text>
        <dbReference type="Rhea" id="RHEA:32727"/>
        <dbReference type="ChEBI" id="CHEBI:15378"/>
        <dbReference type="ChEBI" id="CHEBI:16526"/>
        <dbReference type="ChEBI" id="CHEBI:57287"/>
        <dbReference type="ChEBI" id="CHEBI:57384"/>
        <dbReference type="ChEBI" id="CHEBI:90725"/>
        <dbReference type="ChEBI" id="CHEBI:90736"/>
        <dbReference type="EC" id="2.3.1.199"/>
    </reaction>
</comment>
<keyword evidence="4 10" id="KW-0812">Transmembrane</keyword>
<dbReference type="OMA" id="TEQILMY"/>
<keyword evidence="9 10" id="KW-0275">Fatty acid biosynthesis</keyword>